<dbReference type="OrthoDB" id="468998at2"/>
<evidence type="ECO:0000313" key="11">
    <source>
        <dbReference type="Proteomes" id="UP000010367"/>
    </source>
</evidence>
<comment type="catalytic activity">
    <reaction evidence="8">
        <text>L-seryl-[protein] + ATP = O-phospho-L-seryl-[protein] + ADP + H(+)</text>
        <dbReference type="Rhea" id="RHEA:17989"/>
        <dbReference type="Rhea" id="RHEA-COMP:9863"/>
        <dbReference type="Rhea" id="RHEA-COMP:11604"/>
        <dbReference type="ChEBI" id="CHEBI:15378"/>
        <dbReference type="ChEBI" id="CHEBI:29999"/>
        <dbReference type="ChEBI" id="CHEBI:30616"/>
        <dbReference type="ChEBI" id="CHEBI:83421"/>
        <dbReference type="ChEBI" id="CHEBI:456216"/>
        <dbReference type="EC" id="2.7.11.1"/>
    </reaction>
</comment>
<organism evidence="10 11">
    <name type="scientific">Oscillatoria acuminata PCC 6304</name>
    <dbReference type="NCBI Taxonomy" id="56110"/>
    <lineage>
        <taxon>Bacteria</taxon>
        <taxon>Bacillati</taxon>
        <taxon>Cyanobacteriota</taxon>
        <taxon>Cyanophyceae</taxon>
        <taxon>Oscillatoriophycideae</taxon>
        <taxon>Oscillatoriales</taxon>
        <taxon>Oscillatoriaceae</taxon>
        <taxon>Oscillatoria</taxon>
    </lineage>
</organism>
<dbReference type="STRING" id="56110.Oscil6304_2081"/>
<dbReference type="CDD" id="cd14014">
    <property type="entry name" value="STKc_PknB_like"/>
    <property type="match status" value="1"/>
</dbReference>
<keyword evidence="6" id="KW-0067">ATP-binding</keyword>
<name>K9THZ3_9CYAN</name>
<evidence type="ECO:0000256" key="2">
    <source>
        <dbReference type="ARBA" id="ARBA00022527"/>
    </source>
</evidence>
<dbReference type="SUPFAM" id="SSF56112">
    <property type="entry name" value="Protein kinase-like (PK-like)"/>
    <property type="match status" value="1"/>
</dbReference>
<evidence type="ECO:0000256" key="5">
    <source>
        <dbReference type="ARBA" id="ARBA00022777"/>
    </source>
</evidence>
<dbReference type="EC" id="2.7.11.1" evidence="1"/>
<sequence length="506" mass="56394">MQGPLLQRRYQILQPLSQGGFGKTFLAADTQRPNHPHCVVKQLQIQPSSPGVTLANSVVEKAKQLFDQEAAILEKLGNHPQIPRLLAYFEENQQFYLVQELITGHPLSKEIIPTLKLRETEVIHVLQDTLEVLAFVHQQQVIHRDIKPDNLMRRQEDGKLVLIDFGAVKEIRNLSATSGTALQTMAIGTRGYMPNEQAAGRPQFNSDIYALGIIAIQALTGLNPDPKTGGLPQDSTTGEISWRQLAKVSDNLANIIDKMVLQDYRQRYQNGTEALQAILSLSHPVVQPTAVSFPASSGTNSTTQPNQSTFMSILKWPRDHKLGLAGVTVGLVGVITAAFTVPEVRGFMGLDRIKDGIYQDNGIILKYPGDWQAQQINPPLGGDRIVFQSPRDPSSTYQQTITLTIIDLPEPLTPLDYYQQRLRPQLQEEYNLNLVQTAPPTTLDKREANQIVYSTTKNGIPITNKAIWTVKNNTVYKLTYSGESANFPTDQQTVIKKFQDSFKIPD</sequence>
<evidence type="ECO:0000256" key="8">
    <source>
        <dbReference type="ARBA" id="ARBA00048679"/>
    </source>
</evidence>
<dbReference type="EMBL" id="CP003607">
    <property type="protein sequence ID" value="AFY81746.1"/>
    <property type="molecule type" value="Genomic_DNA"/>
</dbReference>
<accession>K9THZ3</accession>
<keyword evidence="11" id="KW-1185">Reference proteome</keyword>
<dbReference type="PATRIC" id="fig|56110.3.peg.2490"/>
<dbReference type="InParanoid" id="K9THZ3"/>
<evidence type="ECO:0000259" key="9">
    <source>
        <dbReference type="PROSITE" id="PS50011"/>
    </source>
</evidence>
<dbReference type="Gene3D" id="1.10.510.10">
    <property type="entry name" value="Transferase(Phosphotransferase) domain 1"/>
    <property type="match status" value="1"/>
</dbReference>
<keyword evidence="5 10" id="KW-0418">Kinase</keyword>
<protein>
    <recommendedName>
        <fullName evidence="1">non-specific serine/threonine protein kinase</fullName>
        <ecNumber evidence="1">2.7.11.1</ecNumber>
    </recommendedName>
</protein>
<dbReference type="PROSITE" id="PS50011">
    <property type="entry name" value="PROTEIN_KINASE_DOM"/>
    <property type="match status" value="1"/>
</dbReference>
<dbReference type="HOGENOM" id="CLU_000288_135_5_3"/>
<dbReference type="Gene3D" id="3.30.200.20">
    <property type="entry name" value="Phosphorylase Kinase, domain 1"/>
    <property type="match status" value="1"/>
</dbReference>
<dbReference type="PANTHER" id="PTHR24363:SF0">
    <property type="entry name" value="SERINE_THREONINE KINASE LIKE DOMAIN CONTAINING 1"/>
    <property type="match status" value="1"/>
</dbReference>
<gene>
    <name evidence="10" type="ORF">Oscil6304_2081</name>
</gene>
<dbReference type="RefSeq" id="WP_015148390.1">
    <property type="nucleotide sequence ID" value="NC_019693.1"/>
</dbReference>
<evidence type="ECO:0000256" key="6">
    <source>
        <dbReference type="ARBA" id="ARBA00022840"/>
    </source>
</evidence>
<evidence type="ECO:0000256" key="1">
    <source>
        <dbReference type="ARBA" id="ARBA00012513"/>
    </source>
</evidence>
<evidence type="ECO:0000256" key="4">
    <source>
        <dbReference type="ARBA" id="ARBA00022741"/>
    </source>
</evidence>
<keyword evidence="4" id="KW-0547">Nucleotide-binding</keyword>
<keyword evidence="2 10" id="KW-0723">Serine/threonine-protein kinase</keyword>
<evidence type="ECO:0000256" key="7">
    <source>
        <dbReference type="ARBA" id="ARBA00047899"/>
    </source>
</evidence>
<dbReference type="AlphaFoldDB" id="K9THZ3"/>
<dbReference type="KEGG" id="oac:Oscil6304_2081"/>
<dbReference type="FunCoup" id="K9THZ3">
    <property type="interactions" value="135"/>
</dbReference>
<comment type="catalytic activity">
    <reaction evidence="7">
        <text>L-threonyl-[protein] + ATP = O-phospho-L-threonyl-[protein] + ADP + H(+)</text>
        <dbReference type="Rhea" id="RHEA:46608"/>
        <dbReference type="Rhea" id="RHEA-COMP:11060"/>
        <dbReference type="Rhea" id="RHEA-COMP:11605"/>
        <dbReference type="ChEBI" id="CHEBI:15378"/>
        <dbReference type="ChEBI" id="CHEBI:30013"/>
        <dbReference type="ChEBI" id="CHEBI:30616"/>
        <dbReference type="ChEBI" id="CHEBI:61977"/>
        <dbReference type="ChEBI" id="CHEBI:456216"/>
        <dbReference type="EC" id="2.7.11.1"/>
    </reaction>
</comment>
<dbReference type="Pfam" id="PF00069">
    <property type="entry name" value="Pkinase"/>
    <property type="match status" value="1"/>
</dbReference>
<keyword evidence="3" id="KW-0808">Transferase</keyword>
<evidence type="ECO:0000256" key="3">
    <source>
        <dbReference type="ARBA" id="ARBA00022679"/>
    </source>
</evidence>
<evidence type="ECO:0000313" key="10">
    <source>
        <dbReference type="EMBL" id="AFY81746.1"/>
    </source>
</evidence>
<dbReference type="eggNOG" id="COG0515">
    <property type="taxonomic scope" value="Bacteria"/>
</dbReference>
<reference evidence="10 11" key="1">
    <citation type="submission" date="2012-06" db="EMBL/GenBank/DDBJ databases">
        <title>Finished chromosome of genome of Oscillatoria acuminata PCC 6304.</title>
        <authorList>
            <consortium name="US DOE Joint Genome Institute"/>
            <person name="Gugger M."/>
            <person name="Coursin T."/>
            <person name="Rippka R."/>
            <person name="Tandeau De Marsac N."/>
            <person name="Huntemann M."/>
            <person name="Wei C.-L."/>
            <person name="Han J."/>
            <person name="Detter J.C."/>
            <person name="Han C."/>
            <person name="Tapia R."/>
            <person name="Davenport K."/>
            <person name="Daligault H."/>
            <person name="Erkkila T."/>
            <person name="Gu W."/>
            <person name="Munk A.C.C."/>
            <person name="Teshima H."/>
            <person name="Xu Y."/>
            <person name="Chain P."/>
            <person name="Chen A."/>
            <person name="Krypides N."/>
            <person name="Mavromatis K."/>
            <person name="Markowitz V."/>
            <person name="Szeto E."/>
            <person name="Ivanova N."/>
            <person name="Mikhailova N."/>
            <person name="Ovchinnikova G."/>
            <person name="Pagani I."/>
            <person name="Pati A."/>
            <person name="Goodwin L."/>
            <person name="Peters L."/>
            <person name="Pitluck S."/>
            <person name="Woyke T."/>
            <person name="Kerfeld C."/>
        </authorList>
    </citation>
    <scope>NUCLEOTIDE SEQUENCE [LARGE SCALE GENOMIC DNA]</scope>
    <source>
        <strain evidence="10 11">PCC 6304</strain>
    </source>
</reference>
<dbReference type="Proteomes" id="UP000010367">
    <property type="component" value="Chromosome"/>
</dbReference>
<dbReference type="PANTHER" id="PTHR24363">
    <property type="entry name" value="SERINE/THREONINE PROTEIN KINASE"/>
    <property type="match status" value="1"/>
</dbReference>
<feature type="domain" description="Protein kinase" evidence="9">
    <location>
        <begin position="10"/>
        <end position="286"/>
    </location>
</feature>
<dbReference type="InterPro" id="IPR011009">
    <property type="entry name" value="Kinase-like_dom_sf"/>
</dbReference>
<dbReference type="SMART" id="SM00220">
    <property type="entry name" value="S_TKc"/>
    <property type="match status" value="1"/>
</dbReference>
<dbReference type="GO" id="GO:0005524">
    <property type="term" value="F:ATP binding"/>
    <property type="evidence" value="ECO:0007669"/>
    <property type="project" value="UniProtKB-KW"/>
</dbReference>
<dbReference type="Pfam" id="PF18933">
    <property type="entry name" value="PsbP_2"/>
    <property type="match status" value="1"/>
</dbReference>
<dbReference type="GO" id="GO:0004674">
    <property type="term" value="F:protein serine/threonine kinase activity"/>
    <property type="evidence" value="ECO:0007669"/>
    <property type="project" value="UniProtKB-KW"/>
</dbReference>
<dbReference type="Gene3D" id="3.40.1000.10">
    <property type="entry name" value="Mog1/PsbP, alpha/beta/alpha sandwich"/>
    <property type="match status" value="1"/>
</dbReference>
<proteinExistence type="predicted"/>
<dbReference type="InterPro" id="IPR000719">
    <property type="entry name" value="Prot_kinase_dom"/>
</dbReference>